<evidence type="ECO:0000313" key="2">
    <source>
        <dbReference type="EMBL" id="XBH16119.1"/>
    </source>
</evidence>
<dbReference type="PANTHER" id="PTHR34700:SF4">
    <property type="entry name" value="PHAGE-LIKE ELEMENT PBSX PROTEIN XKDP"/>
    <property type="match status" value="1"/>
</dbReference>
<dbReference type="SUPFAM" id="SSF54106">
    <property type="entry name" value="LysM domain"/>
    <property type="match status" value="1"/>
</dbReference>
<dbReference type="Gene3D" id="3.10.350.10">
    <property type="entry name" value="LysM domain"/>
    <property type="match status" value="1"/>
</dbReference>
<dbReference type="SMART" id="SM00257">
    <property type="entry name" value="LysM"/>
    <property type="match status" value="1"/>
</dbReference>
<gene>
    <name evidence="2" type="ORF">P8935_16270</name>
</gene>
<dbReference type="PANTHER" id="PTHR34700">
    <property type="entry name" value="POTASSIUM BINDING PROTEIN KBP"/>
    <property type="match status" value="1"/>
</dbReference>
<dbReference type="InterPro" id="IPR018392">
    <property type="entry name" value="LysM"/>
</dbReference>
<feature type="domain" description="LysM" evidence="1">
    <location>
        <begin position="79"/>
        <end position="126"/>
    </location>
</feature>
<name>A0AAU7DFJ2_9BACT</name>
<dbReference type="PROSITE" id="PS51782">
    <property type="entry name" value="LYSM"/>
    <property type="match status" value="1"/>
</dbReference>
<proteinExistence type="predicted"/>
<accession>A0AAU7DFJ2</accession>
<sequence length="130" mass="14090">MADLDQLKQKYAGVISTIEGFSDLGANVEQVDLDGEKLHLKATVPSTVVANRTWDAIKEADPTYSDLHHEIATSGGAEQPYTVQSGDNLSKIAKRFYGDANKYRDIAQANGIDDPDKIKVGQDLSLPVIS</sequence>
<reference evidence="2" key="1">
    <citation type="submission" date="2023-03" db="EMBL/GenBank/DDBJ databases">
        <title>Edaphobacter sp.</title>
        <authorList>
            <person name="Huber K.J."/>
            <person name="Papendorf J."/>
            <person name="Pilke C."/>
            <person name="Bunk B."/>
            <person name="Sproeer C."/>
            <person name="Pester M."/>
        </authorList>
    </citation>
    <scope>NUCLEOTIDE SEQUENCE</scope>
    <source>
        <strain evidence="2">DSM 110680</strain>
    </source>
</reference>
<dbReference type="InterPro" id="IPR036779">
    <property type="entry name" value="LysM_dom_sf"/>
</dbReference>
<dbReference type="AlphaFoldDB" id="A0AAU7DFJ2"/>
<dbReference type="Pfam" id="PF01476">
    <property type="entry name" value="LysM"/>
    <property type="match status" value="1"/>
</dbReference>
<protein>
    <submittedName>
        <fullName evidence="2">LysM peptidoglycan-binding domain-containing protein</fullName>
    </submittedName>
</protein>
<dbReference type="EMBL" id="CP121196">
    <property type="protein sequence ID" value="XBH16119.1"/>
    <property type="molecule type" value="Genomic_DNA"/>
</dbReference>
<dbReference type="InterPro" id="IPR052196">
    <property type="entry name" value="Bact_Kbp"/>
</dbReference>
<dbReference type="CDD" id="cd00118">
    <property type="entry name" value="LysM"/>
    <property type="match status" value="1"/>
</dbReference>
<organism evidence="2">
    <name type="scientific">Telmatobacter sp. DSM 110680</name>
    <dbReference type="NCBI Taxonomy" id="3036704"/>
    <lineage>
        <taxon>Bacteria</taxon>
        <taxon>Pseudomonadati</taxon>
        <taxon>Acidobacteriota</taxon>
        <taxon>Terriglobia</taxon>
        <taxon>Terriglobales</taxon>
        <taxon>Acidobacteriaceae</taxon>
        <taxon>Telmatobacter</taxon>
    </lineage>
</organism>
<evidence type="ECO:0000259" key="1">
    <source>
        <dbReference type="PROSITE" id="PS51782"/>
    </source>
</evidence>
<dbReference type="RefSeq" id="WP_348261350.1">
    <property type="nucleotide sequence ID" value="NZ_CP121196.1"/>
</dbReference>